<dbReference type="RefSeq" id="XP_007414081.1">
    <property type="nucleotide sequence ID" value="XM_007414019.1"/>
</dbReference>
<gene>
    <name evidence="2" type="ORF">MELLADRAFT_91219</name>
</gene>
<keyword evidence="3" id="KW-1185">Reference proteome</keyword>
<feature type="region of interest" description="Disordered" evidence="1">
    <location>
        <begin position="122"/>
        <end position="187"/>
    </location>
</feature>
<dbReference type="InParanoid" id="F4RY91"/>
<dbReference type="Proteomes" id="UP000001072">
    <property type="component" value="Unassembled WGS sequence"/>
</dbReference>
<dbReference type="GeneID" id="18935824"/>
<dbReference type="EMBL" id="GL883129">
    <property type="protein sequence ID" value="EGG02679.1"/>
    <property type="molecule type" value="Genomic_DNA"/>
</dbReference>
<organism evidence="3">
    <name type="scientific">Melampsora larici-populina (strain 98AG31 / pathotype 3-4-7)</name>
    <name type="common">Poplar leaf rust fungus</name>
    <dbReference type="NCBI Taxonomy" id="747676"/>
    <lineage>
        <taxon>Eukaryota</taxon>
        <taxon>Fungi</taxon>
        <taxon>Dikarya</taxon>
        <taxon>Basidiomycota</taxon>
        <taxon>Pucciniomycotina</taxon>
        <taxon>Pucciniomycetes</taxon>
        <taxon>Pucciniales</taxon>
        <taxon>Melampsoraceae</taxon>
        <taxon>Melampsora</taxon>
    </lineage>
</organism>
<evidence type="ECO:0000313" key="2">
    <source>
        <dbReference type="EMBL" id="EGG02679.1"/>
    </source>
</evidence>
<sequence length="215" mass="23243">MVLASKAIPGQFEALFWAFTQWKLDFQTETIKTQASDGRQAVNPKIPQSTEGNLITKAQAEAAKVTLKQSRALEKVKSDAAKASLKQAHALEKELAEEAKAQAKGAHVLERKQAAKVKQVATAARPQGQAGSSGFTNSQTHDLMDCGEESILGDSPKRGTAKGRGSLPKRARGDNQGLIPPLRSPPPHCSTTITHSWTPNKTGRIDLWLYQPKSI</sequence>
<evidence type="ECO:0000256" key="1">
    <source>
        <dbReference type="SAM" id="MobiDB-lite"/>
    </source>
</evidence>
<name>F4RY91_MELLP</name>
<proteinExistence type="predicted"/>
<dbReference type="KEGG" id="mlr:MELLADRAFT_91219"/>
<dbReference type="AlphaFoldDB" id="F4RY91"/>
<accession>F4RY91</accession>
<dbReference type="HOGENOM" id="CLU_1283502_0_0_1"/>
<reference evidence="3" key="1">
    <citation type="journal article" date="2011" name="Proc. Natl. Acad. Sci. U.S.A.">
        <title>Obligate biotrophy features unraveled by the genomic analysis of rust fungi.</title>
        <authorList>
            <person name="Duplessis S."/>
            <person name="Cuomo C.A."/>
            <person name="Lin Y.-C."/>
            <person name="Aerts A."/>
            <person name="Tisserant E."/>
            <person name="Veneault-Fourrey C."/>
            <person name="Joly D.L."/>
            <person name="Hacquard S."/>
            <person name="Amselem J."/>
            <person name="Cantarel B.L."/>
            <person name="Chiu R."/>
            <person name="Coutinho P.M."/>
            <person name="Feau N."/>
            <person name="Field M."/>
            <person name="Frey P."/>
            <person name="Gelhaye E."/>
            <person name="Goldberg J."/>
            <person name="Grabherr M.G."/>
            <person name="Kodira C.D."/>
            <person name="Kohler A."/>
            <person name="Kuees U."/>
            <person name="Lindquist E.A."/>
            <person name="Lucas S.M."/>
            <person name="Mago R."/>
            <person name="Mauceli E."/>
            <person name="Morin E."/>
            <person name="Murat C."/>
            <person name="Pangilinan J.L."/>
            <person name="Park R."/>
            <person name="Pearson M."/>
            <person name="Quesneville H."/>
            <person name="Rouhier N."/>
            <person name="Sakthikumar S."/>
            <person name="Salamov A.A."/>
            <person name="Schmutz J."/>
            <person name="Selles B."/>
            <person name="Shapiro H."/>
            <person name="Tanguay P."/>
            <person name="Tuskan G.A."/>
            <person name="Henrissat B."/>
            <person name="Van de Peer Y."/>
            <person name="Rouze P."/>
            <person name="Ellis J.G."/>
            <person name="Dodds P.N."/>
            <person name="Schein J.E."/>
            <person name="Zhong S."/>
            <person name="Hamelin R.C."/>
            <person name="Grigoriev I.V."/>
            <person name="Szabo L.J."/>
            <person name="Martin F."/>
        </authorList>
    </citation>
    <scope>NUCLEOTIDE SEQUENCE [LARGE SCALE GENOMIC DNA]</scope>
    <source>
        <strain evidence="3">98AG31 / pathotype 3-4-7</strain>
    </source>
</reference>
<dbReference type="VEuPathDB" id="FungiDB:MELLADRAFT_91219"/>
<protein>
    <submittedName>
        <fullName evidence="2">Uncharacterized protein</fullName>
    </submittedName>
</protein>
<evidence type="ECO:0000313" key="3">
    <source>
        <dbReference type="Proteomes" id="UP000001072"/>
    </source>
</evidence>
<feature type="compositionally biased region" description="Polar residues" evidence="1">
    <location>
        <begin position="129"/>
        <end position="141"/>
    </location>
</feature>